<keyword evidence="2" id="KW-0808">Transferase</keyword>
<accession>B4D2B2</accession>
<gene>
    <name evidence="2" type="ORF">CfE428DRAFT_3037</name>
</gene>
<dbReference type="InterPro" id="IPR002575">
    <property type="entry name" value="Aminoglycoside_PTrfase"/>
</dbReference>
<dbReference type="AlphaFoldDB" id="B4D2B2"/>
<protein>
    <submittedName>
        <fullName evidence="2">Aminoglycoside phosphotransferase</fullName>
    </submittedName>
</protein>
<dbReference type="SUPFAM" id="SSF56112">
    <property type="entry name" value="Protein kinase-like (PK-like)"/>
    <property type="match status" value="1"/>
</dbReference>
<dbReference type="EMBL" id="ABVL01000008">
    <property type="protein sequence ID" value="EDY19352.1"/>
    <property type="molecule type" value="Genomic_DNA"/>
</dbReference>
<dbReference type="Pfam" id="PF01636">
    <property type="entry name" value="APH"/>
    <property type="match status" value="1"/>
</dbReference>
<proteinExistence type="predicted"/>
<dbReference type="Gene3D" id="3.90.1200.10">
    <property type="match status" value="1"/>
</dbReference>
<feature type="domain" description="Aminoglycoside phosphotransferase" evidence="1">
    <location>
        <begin position="26"/>
        <end position="256"/>
    </location>
</feature>
<evidence type="ECO:0000313" key="2">
    <source>
        <dbReference type="EMBL" id="EDY19352.1"/>
    </source>
</evidence>
<dbReference type="GO" id="GO:0016740">
    <property type="term" value="F:transferase activity"/>
    <property type="evidence" value="ECO:0007669"/>
    <property type="project" value="UniProtKB-KW"/>
</dbReference>
<evidence type="ECO:0000259" key="1">
    <source>
        <dbReference type="Pfam" id="PF01636"/>
    </source>
</evidence>
<reference evidence="2 3" key="1">
    <citation type="journal article" date="2011" name="J. Bacteriol.">
        <title>Genome sequence of Chthoniobacter flavus Ellin428, an aerobic heterotrophic soil bacterium.</title>
        <authorList>
            <person name="Kant R."/>
            <person name="van Passel M.W."/>
            <person name="Palva A."/>
            <person name="Lucas S."/>
            <person name="Lapidus A."/>
            <person name="Glavina Del Rio T."/>
            <person name="Dalin E."/>
            <person name="Tice H."/>
            <person name="Bruce D."/>
            <person name="Goodwin L."/>
            <person name="Pitluck S."/>
            <person name="Larimer F.W."/>
            <person name="Land M.L."/>
            <person name="Hauser L."/>
            <person name="Sangwan P."/>
            <person name="de Vos W.M."/>
            <person name="Janssen P.H."/>
            <person name="Smidt H."/>
        </authorList>
    </citation>
    <scope>NUCLEOTIDE SEQUENCE [LARGE SCALE GENOMIC DNA]</scope>
    <source>
        <strain evidence="2 3">Ellin428</strain>
    </source>
</reference>
<name>B4D2B2_9BACT</name>
<dbReference type="Proteomes" id="UP000005824">
    <property type="component" value="Unassembled WGS sequence"/>
</dbReference>
<dbReference type="InParanoid" id="B4D2B2"/>
<sequence length="330" mass="38369">MAPVSQLIEKTVIRFPRFARQEIIVHPLEKGGSDRKFYRMAFNDDDHSMILAKYGRQREENRHYVAIARFLAGVGVRVPEIYFHDDEEGLIWMEDLGDRDLWSYRNEPWPVRRELYHNTLDQILILHTRAHLATPVESPQLQAEFNAELYRWEQNYFFENCLGRHFGLSTDVIEEKCDRARLGEIAEQLAALPRCFVHRDFQSQNIVIKNGTACFIDFQGMRPGLPQYDLASLLYDPYVQLPESERQELLNHYLEELADLGEPVRPDFTAIYDLCAMQRLMQALGAYGFLGHVKERPHFLEHIPAALSSLREVLARVPGVESLREQLAGL</sequence>
<evidence type="ECO:0000313" key="3">
    <source>
        <dbReference type="Proteomes" id="UP000005824"/>
    </source>
</evidence>
<dbReference type="RefSeq" id="WP_006980362.1">
    <property type="nucleotide sequence ID" value="NZ_ABVL01000008.1"/>
</dbReference>
<dbReference type="InterPro" id="IPR011009">
    <property type="entry name" value="Kinase-like_dom_sf"/>
</dbReference>
<organism evidence="2 3">
    <name type="scientific">Chthoniobacter flavus Ellin428</name>
    <dbReference type="NCBI Taxonomy" id="497964"/>
    <lineage>
        <taxon>Bacteria</taxon>
        <taxon>Pseudomonadati</taxon>
        <taxon>Verrucomicrobiota</taxon>
        <taxon>Spartobacteria</taxon>
        <taxon>Chthoniobacterales</taxon>
        <taxon>Chthoniobacteraceae</taxon>
        <taxon>Chthoniobacter</taxon>
    </lineage>
</organism>
<keyword evidence="3" id="KW-1185">Reference proteome</keyword>
<dbReference type="eggNOG" id="COG3178">
    <property type="taxonomic scope" value="Bacteria"/>
</dbReference>
<comment type="caution">
    <text evidence="2">The sequence shown here is derived from an EMBL/GenBank/DDBJ whole genome shotgun (WGS) entry which is preliminary data.</text>
</comment>
<dbReference type="Gene3D" id="3.30.200.20">
    <property type="entry name" value="Phosphorylase Kinase, domain 1"/>
    <property type="match status" value="1"/>
</dbReference>
<dbReference type="STRING" id="497964.CfE428DRAFT_3037"/>